<accession>A0A9W9IFI3</accession>
<feature type="non-terminal residue" evidence="4">
    <location>
        <position position="1"/>
    </location>
</feature>
<dbReference type="GeneID" id="81422223"/>
<evidence type="ECO:0000259" key="3">
    <source>
        <dbReference type="Pfam" id="PF02982"/>
    </source>
</evidence>
<dbReference type="InterPro" id="IPR032710">
    <property type="entry name" value="NTF2-like_dom_sf"/>
</dbReference>
<dbReference type="Proteomes" id="UP001149163">
    <property type="component" value="Unassembled WGS sequence"/>
</dbReference>
<dbReference type="Gene3D" id="3.10.450.50">
    <property type="match status" value="1"/>
</dbReference>
<reference evidence="4" key="1">
    <citation type="submission" date="2022-11" db="EMBL/GenBank/DDBJ databases">
        <authorList>
            <person name="Petersen C."/>
        </authorList>
    </citation>
    <scope>NUCLEOTIDE SEQUENCE</scope>
    <source>
        <strain evidence="4">IBT 26290</strain>
    </source>
</reference>
<keyword evidence="5" id="KW-1185">Reference proteome</keyword>
<dbReference type="OrthoDB" id="5281072at2759"/>
<organism evidence="4 5">
    <name type="scientific">Penicillium canariense</name>
    <dbReference type="NCBI Taxonomy" id="189055"/>
    <lineage>
        <taxon>Eukaryota</taxon>
        <taxon>Fungi</taxon>
        <taxon>Dikarya</taxon>
        <taxon>Ascomycota</taxon>
        <taxon>Pezizomycotina</taxon>
        <taxon>Eurotiomycetes</taxon>
        <taxon>Eurotiomycetidae</taxon>
        <taxon>Eurotiales</taxon>
        <taxon>Aspergillaceae</taxon>
        <taxon>Penicillium</taxon>
    </lineage>
</organism>
<gene>
    <name evidence="4" type="ORF">N7482_000922</name>
</gene>
<comment type="similarity">
    <text evidence="1">Belongs to the scytalone dehydratase family.</text>
</comment>
<evidence type="ECO:0000256" key="1">
    <source>
        <dbReference type="ARBA" id="ARBA00008584"/>
    </source>
</evidence>
<dbReference type="RefSeq" id="XP_056546653.1">
    <property type="nucleotide sequence ID" value="XM_056683047.1"/>
</dbReference>
<dbReference type="AlphaFoldDB" id="A0A9W9IFI3"/>
<protein>
    <submittedName>
        <fullName evidence="4">Scytalone dehydratase</fullName>
    </submittedName>
</protein>
<evidence type="ECO:0000313" key="5">
    <source>
        <dbReference type="Proteomes" id="UP001149163"/>
    </source>
</evidence>
<evidence type="ECO:0000256" key="2">
    <source>
        <dbReference type="ARBA" id="ARBA00023239"/>
    </source>
</evidence>
<dbReference type="InterPro" id="IPR049884">
    <property type="entry name" value="Scytalone_dh"/>
</dbReference>
<evidence type="ECO:0000313" key="4">
    <source>
        <dbReference type="EMBL" id="KAJ5175045.1"/>
    </source>
</evidence>
<name>A0A9W9IFI3_9EURO</name>
<keyword evidence="2" id="KW-0456">Lyase</keyword>
<sequence length="162" mass="18574">VEVLSQAPPLQITLTFDVDYLAVSRLDWERLRKILAPTLMVDYSIVGHECFPDMDSEAFISLTSAPEFLGDPLVRTQHLIGAVKYESVSDSEIIATHQIRAAHQRYKDSDLTTVEYKGHGHSIVKHWYKKFNGVWKLAGVRPEIYWNEFDFEKIFPLLSAAH</sequence>
<proteinExistence type="inferred from homology"/>
<dbReference type="SUPFAM" id="SSF54427">
    <property type="entry name" value="NTF2-like"/>
    <property type="match status" value="1"/>
</dbReference>
<feature type="domain" description="Scytalone dehydratase-like" evidence="3">
    <location>
        <begin position="26"/>
        <end position="155"/>
    </location>
</feature>
<dbReference type="Pfam" id="PF02982">
    <property type="entry name" value="Scytalone_dh"/>
    <property type="match status" value="1"/>
</dbReference>
<reference evidence="4" key="2">
    <citation type="journal article" date="2023" name="IMA Fungus">
        <title>Comparative genomic study of the Penicillium genus elucidates a diverse pangenome and 15 lateral gene transfer events.</title>
        <authorList>
            <person name="Petersen C."/>
            <person name="Sorensen T."/>
            <person name="Nielsen M.R."/>
            <person name="Sondergaard T.E."/>
            <person name="Sorensen J.L."/>
            <person name="Fitzpatrick D.A."/>
            <person name="Frisvad J.C."/>
            <person name="Nielsen K.L."/>
        </authorList>
    </citation>
    <scope>NUCLEOTIDE SEQUENCE</scope>
    <source>
        <strain evidence="4">IBT 26290</strain>
    </source>
</reference>
<dbReference type="EMBL" id="JAPQKN010000001">
    <property type="protein sequence ID" value="KAJ5175045.1"/>
    <property type="molecule type" value="Genomic_DNA"/>
</dbReference>
<comment type="caution">
    <text evidence="4">The sequence shown here is derived from an EMBL/GenBank/DDBJ whole genome shotgun (WGS) entry which is preliminary data.</text>
</comment>
<dbReference type="GO" id="GO:0016829">
    <property type="term" value="F:lyase activity"/>
    <property type="evidence" value="ECO:0007669"/>
    <property type="project" value="UniProtKB-KW"/>
</dbReference>